<sequence length="343" mass="38775">MVEKEASDIFFTVGSPVRLKIQGRLVTVGKLELTPNMMQAITRHIMNDTQRIVFEKSLELDFAYSLVEENIRFRVNAFRQKGEISIVMRHIRSHVPEIDQLFLPPVLKDLIMRKRGLLLMAGATNSGKSTTLAAMLNHRNANHPGHIITIEDPIEFIHPHKKSLVNQRELGLDTHSYVKALRSCMRESPDVILIGEIRDQETMSACIELCNTGHLAISTLHANNAYQAMQRIVSMYPFDQHRQLFMDVSLNLVAIISQRLIPSVDEKRAAAVEVMINTPHIADLILQGRIDELKEAMLDSSVEGMQSFDMALFSLYHSGRITLEEALSHADSRTNLEAKINFG</sequence>
<dbReference type="InterPro" id="IPR001482">
    <property type="entry name" value="T2SS/T4SS_dom"/>
</dbReference>
<protein>
    <submittedName>
        <fullName evidence="3">Type IV pili twitching motility protein PilT</fullName>
    </submittedName>
</protein>
<dbReference type="CDD" id="cd01131">
    <property type="entry name" value="PilT"/>
    <property type="match status" value="1"/>
</dbReference>
<dbReference type="PROSITE" id="PS00662">
    <property type="entry name" value="T2SP_E"/>
    <property type="match status" value="1"/>
</dbReference>
<feature type="domain" description="Bacterial type II secretion system protein E" evidence="2">
    <location>
        <begin position="185"/>
        <end position="199"/>
    </location>
</feature>
<proteinExistence type="inferred from homology"/>
<dbReference type="InterPro" id="IPR027417">
    <property type="entry name" value="P-loop_NTPase"/>
</dbReference>
<dbReference type="GO" id="GO:0005524">
    <property type="term" value="F:ATP binding"/>
    <property type="evidence" value="ECO:0007669"/>
    <property type="project" value="InterPro"/>
</dbReference>
<comment type="caution">
    <text evidence="3">The sequence shown here is derived from an EMBL/GenBank/DDBJ whole genome shotgun (WGS) entry which is preliminary data.</text>
</comment>
<dbReference type="NCBIfam" id="TIGR01420">
    <property type="entry name" value="pilT_fam"/>
    <property type="match status" value="1"/>
</dbReference>
<dbReference type="Proteomes" id="UP000194798">
    <property type="component" value="Unassembled WGS sequence"/>
</dbReference>
<reference evidence="3 4" key="1">
    <citation type="submission" date="2016-12" db="EMBL/GenBank/DDBJ databases">
        <title>Thioflexothrix psekupsii D3 genome sequencing and assembly.</title>
        <authorList>
            <person name="Fomenkov A."/>
            <person name="Vincze T."/>
            <person name="Grabovich M."/>
            <person name="Anton B.P."/>
            <person name="Dubinina G."/>
            <person name="Orlova M."/>
            <person name="Belousova E."/>
            <person name="Roberts R.J."/>
        </authorList>
    </citation>
    <scope>NUCLEOTIDE SEQUENCE [LARGE SCALE GENOMIC DNA]</scope>
    <source>
        <strain evidence="3">D3</strain>
    </source>
</reference>
<evidence type="ECO:0000313" key="4">
    <source>
        <dbReference type="Proteomes" id="UP000194798"/>
    </source>
</evidence>
<dbReference type="Gene3D" id="3.40.50.300">
    <property type="entry name" value="P-loop containing nucleotide triphosphate hydrolases"/>
    <property type="match status" value="1"/>
</dbReference>
<dbReference type="Gene3D" id="3.30.450.90">
    <property type="match status" value="1"/>
</dbReference>
<dbReference type="GO" id="GO:0016887">
    <property type="term" value="F:ATP hydrolysis activity"/>
    <property type="evidence" value="ECO:0007669"/>
    <property type="project" value="InterPro"/>
</dbReference>
<dbReference type="SUPFAM" id="SSF52540">
    <property type="entry name" value="P-loop containing nucleoside triphosphate hydrolases"/>
    <property type="match status" value="1"/>
</dbReference>
<evidence type="ECO:0000313" key="3">
    <source>
        <dbReference type="EMBL" id="OUD12682.1"/>
    </source>
</evidence>
<name>A0A251X6B3_9GAMM</name>
<evidence type="ECO:0000256" key="1">
    <source>
        <dbReference type="ARBA" id="ARBA00006611"/>
    </source>
</evidence>
<dbReference type="EMBL" id="MSLT01000023">
    <property type="protein sequence ID" value="OUD12682.1"/>
    <property type="molecule type" value="Genomic_DNA"/>
</dbReference>
<organism evidence="3 4">
    <name type="scientific">Thioflexithrix psekupsensis</name>
    <dbReference type="NCBI Taxonomy" id="1570016"/>
    <lineage>
        <taxon>Bacteria</taxon>
        <taxon>Pseudomonadati</taxon>
        <taxon>Pseudomonadota</taxon>
        <taxon>Gammaproteobacteria</taxon>
        <taxon>Thiotrichales</taxon>
        <taxon>Thioflexithrix</taxon>
    </lineage>
</organism>
<comment type="similarity">
    <text evidence="1">Belongs to the GSP E family.</text>
</comment>
<dbReference type="PANTHER" id="PTHR30486:SF12">
    <property type="entry name" value="TYPE IV PILUS ATPASE PILU"/>
    <property type="match status" value="1"/>
</dbReference>
<evidence type="ECO:0000259" key="2">
    <source>
        <dbReference type="PROSITE" id="PS00662"/>
    </source>
</evidence>
<dbReference type="InterPro" id="IPR006321">
    <property type="entry name" value="PilT/PilU"/>
</dbReference>
<dbReference type="Pfam" id="PF00437">
    <property type="entry name" value="T2SSE"/>
    <property type="match status" value="1"/>
</dbReference>
<dbReference type="AlphaFoldDB" id="A0A251X6B3"/>
<keyword evidence="4" id="KW-1185">Reference proteome</keyword>
<accession>A0A251X6B3</accession>
<dbReference type="InterPro" id="IPR050921">
    <property type="entry name" value="T4SS_GSP_E_ATPase"/>
</dbReference>
<gene>
    <name evidence="3" type="ORF">TPSD3_15465</name>
</gene>
<dbReference type="PANTHER" id="PTHR30486">
    <property type="entry name" value="TWITCHING MOTILITY PROTEIN PILT"/>
    <property type="match status" value="1"/>
</dbReference>